<reference evidence="4" key="1">
    <citation type="journal article" date="2023" name="Mol. Phylogenet. Evol.">
        <title>Genome-scale phylogeny and comparative genomics of the fungal order Sordariales.</title>
        <authorList>
            <person name="Hensen N."/>
            <person name="Bonometti L."/>
            <person name="Westerberg I."/>
            <person name="Brannstrom I.O."/>
            <person name="Guillou S."/>
            <person name="Cros-Aarteil S."/>
            <person name="Calhoun S."/>
            <person name="Haridas S."/>
            <person name="Kuo A."/>
            <person name="Mondo S."/>
            <person name="Pangilinan J."/>
            <person name="Riley R."/>
            <person name="LaButti K."/>
            <person name="Andreopoulos B."/>
            <person name="Lipzen A."/>
            <person name="Chen C."/>
            <person name="Yan M."/>
            <person name="Daum C."/>
            <person name="Ng V."/>
            <person name="Clum A."/>
            <person name="Steindorff A."/>
            <person name="Ohm R.A."/>
            <person name="Martin F."/>
            <person name="Silar P."/>
            <person name="Natvig D.O."/>
            <person name="Lalanne C."/>
            <person name="Gautier V."/>
            <person name="Ament-Velasquez S.L."/>
            <person name="Kruys A."/>
            <person name="Hutchinson M.I."/>
            <person name="Powell A.J."/>
            <person name="Barry K."/>
            <person name="Miller A.N."/>
            <person name="Grigoriev I.V."/>
            <person name="Debuchy R."/>
            <person name="Gladieux P."/>
            <person name="Hiltunen Thoren M."/>
            <person name="Johannesson H."/>
        </authorList>
    </citation>
    <scope>NUCLEOTIDE SEQUENCE</scope>
    <source>
        <strain evidence="4">CBS 508.74</strain>
    </source>
</reference>
<dbReference type="Proteomes" id="UP001302812">
    <property type="component" value="Unassembled WGS sequence"/>
</dbReference>
<dbReference type="CDD" id="cd05251">
    <property type="entry name" value="NmrA_like_SDR_a"/>
    <property type="match status" value="1"/>
</dbReference>
<dbReference type="InterPro" id="IPR051164">
    <property type="entry name" value="NmrA-like_oxidored"/>
</dbReference>
<proteinExistence type="inferred from homology"/>
<dbReference type="PANTHER" id="PTHR42748:SF28">
    <property type="entry name" value="NMRA-LIKE DOMAIN-CONTAINING PROTEIN"/>
    <property type="match status" value="1"/>
</dbReference>
<keyword evidence="5" id="KW-1185">Reference proteome</keyword>
<gene>
    <name evidence="4" type="ORF">N656DRAFT_772295</name>
</gene>
<evidence type="ECO:0000256" key="1">
    <source>
        <dbReference type="ARBA" id="ARBA00006328"/>
    </source>
</evidence>
<dbReference type="Gene3D" id="3.40.50.720">
    <property type="entry name" value="NAD(P)-binding Rossmann-like Domain"/>
    <property type="match status" value="1"/>
</dbReference>
<evidence type="ECO:0000259" key="3">
    <source>
        <dbReference type="Pfam" id="PF05368"/>
    </source>
</evidence>
<dbReference type="RefSeq" id="XP_064665312.1">
    <property type="nucleotide sequence ID" value="XM_064813921.1"/>
</dbReference>
<reference evidence="4" key="2">
    <citation type="submission" date="2023-05" db="EMBL/GenBank/DDBJ databases">
        <authorList>
            <consortium name="Lawrence Berkeley National Laboratory"/>
            <person name="Steindorff A."/>
            <person name="Hensen N."/>
            <person name="Bonometti L."/>
            <person name="Westerberg I."/>
            <person name="Brannstrom I.O."/>
            <person name="Guillou S."/>
            <person name="Cros-Aarteil S."/>
            <person name="Calhoun S."/>
            <person name="Haridas S."/>
            <person name="Kuo A."/>
            <person name="Mondo S."/>
            <person name="Pangilinan J."/>
            <person name="Riley R."/>
            <person name="Labutti K."/>
            <person name="Andreopoulos B."/>
            <person name="Lipzen A."/>
            <person name="Chen C."/>
            <person name="Yanf M."/>
            <person name="Daum C."/>
            <person name="Ng V."/>
            <person name="Clum A."/>
            <person name="Ohm R."/>
            <person name="Martin F."/>
            <person name="Silar P."/>
            <person name="Natvig D."/>
            <person name="Lalanne C."/>
            <person name="Gautier V."/>
            <person name="Ament-Velasquez S.L."/>
            <person name="Kruys A."/>
            <person name="Hutchinson M.I."/>
            <person name="Powell A.J."/>
            <person name="Barry K."/>
            <person name="Miller A.N."/>
            <person name="Grigoriev I.V."/>
            <person name="Debuchy R."/>
            <person name="Gladieux P."/>
            <person name="Thoren M.H."/>
            <person name="Johannesson H."/>
        </authorList>
    </citation>
    <scope>NUCLEOTIDE SEQUENCE</scope>
    <source>
        <strain evidence="4">CBS 508.74</strain>
    </source>
</reference>
<dbReference type="SUPFAM" id="SSF51735">
    <property type="entry name" value="NAD(P)-binding Rossmann-fold domains"/>
    <property type="match status" value="1"/>
</dbReference>
<dbReference type="EMBL" id="MU853369">
    <property type="protein sequence ID" value="KAK4107742.1"/>
    <property type="molecule type" value="Genomic_DNA"/>
</dbReference>
<dbReference type="PANTHER" id="PTHR42748">
    <property type="entry name" value="NITROGEN METABOLITE REPRESSION PROTEIN NMRA FAMILY MEMBER"/>
    <property type="match status" value="1"/>
</dbReference>
<dbReference type="Pfam" id="PF05368">
    <property type="entry name" value="NmrA"/>
    <property type="match status" value="1"/>
</dbReference>
<dbReference type="GeneID" id="89938046"/>
<protein>
    <submittedName>
        <fullName evidence="4">NAD(P)-binding protein</fullName>
    </submittedName>
</protein>
<comment type="similarity">
    <text evidence="1">Belongs to the NmrA-type oxidoreductase family.</text>
</comment>
<organism evidence="4 5">
    <name type="scientific">Canariomyces notabilis</name>
    <dbReference type="NCBI Taxonomy" id="2074819"/>
    <lineage>
        <taxon>Eukaryota</taxon>
        <taxon>Fungi</taxon>
        <taxon>Dikarya</taxon>
        <taxon>Ascomycota</taxon>
        <taxon>Pezizomycotina</taxon>
        <taxon>Sordariomycetes</taxon>
        <taxon>Sordariomycetidae</taxon>
        <taxon>Sordariales</taxon>
        <taxon>Chaetomiaceae</taxon>
        <taxon>Canariomyces</taxon>
    </lineage>
</organism>
<name>A0AAN6T8G5_9PEZI</name>
<keyword evidence="2" id="KW-0521">NADP</keyword>
<comment type="caution">
    <text evidence="4">The sequence shown here is derived from an EMBL/GenBank/DDBJ whole genome shotgun (WGS) entry which is preliminary data.</text>
</comment>
<evidence type="ECO:0000313" key="5">
    <source>
        <dbReference type="Proteomes" id="UP001302812"/>
    </source>
</evidence>
<dbReference type="GO" id="GO:0005634">
    <property type="term" value="C:nucleus"/>
    <property type="evidence" value="ECO:0007669"/>
    <property type="project" value="TreeGrafter"/>
</dbReference>
<dbReference type="AlphaFoldDB" id="A0AAN6T8G5"/>
<evidence type="ECO:0000313" key="4">
    <source>
        <dbReference type="EMBL" id="KAK4107742.1"/>
    </source>
</evidence>
<dbReference type="InterPro" id="IPR008030">
    <property type="entry name" value="NmrA-like"/>
</dbReference>
<accession>A0AAN6T8G5</accession>
<feature type="domain" description="NmrA-like" evidence="3">
    <location>
        <begin position="1"/>
        <end position="295"/>
    </location>
</feature>
<dbReference type="InterPro" id="IPR036291">
    <property type="entry name" value="NAD(P)-bd_dom_sf"/>
</dbReference>
<sequence length="322" mass="35585">MSKIITIVGATGRQGQGVVSAFLNKPGYTVRAVTRNPFSPSAQSLSSQGATVVQADLNSLPSLERAFAGSHIIFAVTNFLEPFAQNLSPEKAMEVELEQGTNLAKAAAAVPTLEHYIWSTLPNVKAISAGTYLVPHFESKNQVDAYIRTELPALLSKTTFLWVGVYATNFAAPAFKPYHIPTADKYVQFGCWEPDTPVRVIADVSANIGLFVKAAIEQPAKTKNGGIVLAALQRTYTADEMLQAWAAAQGVKAQFVQISTKDYRELWPVWAEEMDGMMRYWDEYREKSWIEPSGQRVLGVEELGLRDEDFESLEEAYKRLNV</sequence>
<evidence type="ECO:0000256" key="2">
    <source>
        <dbReference type="ARBA" id="ARBA00022857"/>
    </source>
</evidence>
<dbReference type="Gene3D" id="3.90.25.10">
    <property type="entry name" value="UDP-galactose 4-epimerase, domain 1"/>
    <property type="match status" value="1"/>
</dbReference>